<keyword evidence="2" id="KW-0812">Transmembrane</keyword>
<accession>K9EDS6</accession>
<feature type="region of interest" description="Disordered" evidence="1">
    <location>
        <begin position="47"/>
        <end position="70"/>
    </location>
</feature>
<dbReference type="HOGENOM" id="CLU_2748665_0_0_11"/>
<keyword evidence="2" id="KW-0472">Membrane</keyword>
<reference evidence="3 4" key="1">
    <citation type="submission" date="2012-09" db="EMBL/GenBank/DDBJ databases">
        <title>The Genome Sequence of Actinobaculum massiliae ACS-171-V-COL2.</title>
        <authorList>
            <consortium name="The Broad Institute Genome Sequencing Platform"/>
            <person name="Earl A."/>
            <person name="Ward D."/>
            <person name="Feldgarden M."/>
            <person name="Gevers D."/>
            <person name="Saerens B."/>
            <person name="Vaneechoutte M."/>
            <person name="Walker B."/>
            <person name="Young S.K."/>
            <person name="Zeng Q."/>
            <person name="Gargeya S."/>
            <person name="Fitzgerald M."/>
            <person name="Haas B."/>
            <person name="Abouelleil A."/>
            <person name="Alvarado L."/>
            <person name="Arachchi H.M."/>
            <person name="Berlin A."/>
            <person name="Chapman S.B."/>
            <person name="Goldberg J."/>
            <person name="Griggs A."/>
            <person name="Gujja S."/>
            <person name="Hansen M."/>
            <person name="Howarth C."/>
            <person name="Imamovic A."/>
            <person name="Larimer J."/>
            <person name="McCowen C."/>
            <person name="Montmayeur A."/>
            <person name="Murphy C."/>
            <person name="Neiman D."/>
            <person name="Pearson M."/>
            <person name="Priest M."/>
            <person name="Roberts A."/>
            <person name="Saif S."/>
            <person name="Shea T."/>
            <person name="Sisk P."/>
            <person name="Sykes S."/>
            <person name="Wortman J."/>
            <person name="Nusbaum C."/>
            <person name="Birren B."/>
        </authorList>
    </citation>
    <scope>NUCLEOTIDE SEQUENCE [LARGE SCALE GENOMIC DNA]</scope>
    <source>
        <strain evidence="4">ACS-171-V-Col2</strain>
    </source>
</reference>
<sequence length="70" mass="7782">MWQNSVTLLTLLAEPIFFLAAAIVLTVVGIKLAAYLKSARDLANARRAQIENSREEKTRNHREDGAKGTE</sequence>
<evidence type="ECO:0000256" key="1">
    <source>
        <dbReference type="SAM" id="MobiDB-lite"/>
    </source>
</evidence>
<evidence type="ECO:0000313" key="4">
    <source>
        <dbReference type="Proteomes" id="UP000009888"/>
    </source>
</evidence>
<comment type="caution">
    <text evidence="3">The sequence shown here is derived from an EMBL/GenBank/DDBJ whole genome shotgun (WGS) entry which is preliminary data.</text>
</comment>
<evidence type="ECO:0000256" key="2">
    <source>
        <dbReference type="SAM" id="Phobius"/>
    </source>
</evidence>
<keyword evidence="4" id="KW-1185">Reference proteome</keyword>
<dbReference type="AlphaFoldDB" id="K9EDS6"/>
<proteinExistence type="predicted"/>
<organism evidence="3 4">
    <name type="scientific">Actinobaculum massiliense ACS-171-V-Col2</name>
    <dbReference type="NCBI Taxonomy" id="883066"/>
    <lineage>
        <taxon>Bacteria</taxon>
        <taxon>Bacillati</taxon>
        <taxon>Actinomycetota</taxon>
        <taxon>Actinomycetes</taxon>
        <taxon>Actinomycetales</taxon>
        <taxon>Actinomycetaceae</taxon>
        <taxon>Actinobaculum</taxon>
    </lineage>
</organism>
<dbReference type="Proteomes" id="UP000009888">
    <property type="component" value="Unassembled WGS sequence"/>
</dbReference>
<name>K9EDS6_9ACTO</name>
<gene>
    <name evidence="3" type="ORF">HMPREF9233_00724</name>
</gene>
<dbReference type="PATRIC" id="fig|883066.3.peg.747"/>
<evidence type="ECO:0000313" key="3">
    <source>
        <dbReference type="EMBL" id="EKU95359.1"/>
    </source>
</evidence>
<keyword evidence="2" id="KW-1133">Transmembrane helix</keyword>
<dbReference type="RefSeq" id="WP_007000930.1">
    <property type="nucleotide sequence ID" value="NZ_JH992955.1"/>
</dbReference>
<dbReference type="EMBL" id="AGWL01000003">
    <property type="protein sequence ID" value="EKU95359.1"/>
    <property type="molecule type" value="Genomic_DNA"/>
</dbReference>
<protein>
    <submittedName>
        <fullName evidence="3">Uncharacterized protein</fullName>
    </submittedName>
</protein>
<feature type="transmembrane region" description="Helical" evidence="2">
    <location>
        <begin position="16"/>
        <end position="36"/>
    </location>
</feature>
<dbReference type="STRING" id="202789.GCA_001457435_01407"/>